<name>A0AAD8A8S0_DIPPU</name>
<reference evidence="2" key="2">
    <citation type="submission" date="2023-05" db="EMBL/GenBank/DDBJ databases">
        <authorList>
            <person name="Fouks B."/>
        </authorList>
    </citation>
    <scope>NUCLEOTIDE SEQUENCE</scope>
    <source>
        <strain evidence="2">Stay&amp;Tobe</strain>
        <tissue evidence="2">Testes</tissue>
    </source>
</reference>
<keyword evidence="3" id="KW-1185">Reference proteome</keyword>
<gene>
    <name evidence="2" type="ORF">L9F63_027452</name>
</gene>
<feature type="non-terminal residue" evidence="2">
    <location>
        <position position="1"/>
    </location>
</feature>
<protein>
    <submittedName>
        <fullName evidence="2">Uncharacterized protein</fullName>
    </submittedName>
</protein>
<keyword evidence="1" id="KW-1133">Transmembrane helix</keyword>
<organism evidence="2 3">
    <name type="scientific">Diploptera punctata</name>
    <name type="common">Pacific beetle cockroach</name>
    <dbReference type="NCBI Taxonomy" id="6984"/>
    <lineage>
        <taxon>Eukaryota</taxon>
        <taxon>Metazoa</taxon>
        <taxon>Ecdysozoa</taxon>
        <taxon>Arthropoda</taxon>
        <taxon>Hexapoda</taxon>
        <taxon>Insecta</taxon>
        <taxon>Pterygota</taxon>
        <taxon>Neoptera</taxon>
        <taxon>Polyneoptera</taxon>
        <taxon>Dictyoptera</taxon>
        <taxon>Blattodea</taxon>
        <taxon>Blaberoidea</taxon>
        <taxon>Blaberidae</taxon>
        <taxon>Diplopterinae</taxon>
        <taxon>Diploptera</taxon>
    </lineage>
</organism>
<dbReference type="Proteomes" id="UP001233999">
    <property type="component" value="Unassembled WGS sequence"/>
</dbReference>
<evidence type="ECO:0000313" key="2">
    <source>
        <dbReference type="EMBL" id="KAJ9594564.1"/>
    </source>
</evidence>
<feature type="non-terminal residue" evidence="2">
    <location>
        <position position="125"/>
    </location>
</feature>
<feature type="transmembrane region" description="Helical" evidence="1">
    <location>
        <begin position="73"/>
        <end position="92"/>
    </location>
</feature>
<keyword evidence="1" id="KW-0812">Transmembrane</keyword>
<keyword evidence="1" id="KW-0472">Membrane</keyword>
<dbReference type="AlphaFoldDB" id="A0AAD8A8S0"/>
<reference evidence="2" key="1">
    <citation type="journal article" date="2023" name="IScience">
        <title>Live-bearing cockroach genome reveals convergent evolutionary mechanisms linked to viviparity in insects and beyond.</title>
        <authorList>
            <person name="Fouks B."/>
            <person name="Harrison M.C."/>
            <person name="Mikhailova A.A."/>
            <person name="Marchal E."/>
            <person name="English S."/>
            <person name="Carruthers M."/>
            <person name="Jennings E.C."/>
            <person name="Chiamaka E.L."/>
            <person name="Frigard R.A."/>
            <person name="Pippel M."/>
            <person name="Attardo G.M."/>
            <person name="Benoit J.B."/>
            <person name="Bornberg-Bauer E."/>
            <person name="Tobe S.S."/>
        </authorList>
    </citation>
    <scope>NUCLEOTIDE SEQUENCE</scope>
    <source>
        <strain evidence="2">Stay&amp;Tobe</strain>
    </source>
</reference>
<dbReference type="EMBL" id="JASPKZ010002955">
    <property type="protein sequence ID" value="KAJ9594564.1"/>
    <property type="molecule type" value="Genomic_DNA"/>
</dbReference>
<accession>A0AAD8A8S0</accession>
<sequence>SKCINNYFFGLAEDENDISFFQSPNRSQIFRRQPLAEVIRLLNSQEYTGMQNFLISTVKYAKKWLVIPRSVQFVLHYIIVIKLLILLIYYYTYMKSSVQNLSAELVIKAVVKRFAFVHAICHSNV</sequence>
<evidence type="ECO:0000256" key="1">
    <source>
        <dbReference type="SAM" id="Phobius"/>
    </source>
</evidence>
<comment type="caution">
    <text evidence="2">The sequence shown here is derived from an EMBL/GenBank/DDBJ whole genome shotgun (WGS) entry which is preliminary data.</text>
</comment>
<proteinExistence type="predicted"/>
<evidence type="ECO:0000313" key="3">
    <source>
        <dbReference type="Proteomes" id="UP001233999"/>
    </source>
</evidence>